<evidence type="ECO:0000313" key="5">
    <source>
        <dbReference type="EMBL" id="CAE6457964.1"/>
    </source>
</evidence>
<dbReference type="SUPFAM" id="SSF49562">
    <property type="entry name" value="C2 domain (Calcium/lipid-binding domain, CaLB)"/>
    <property type="match status" value="1"/>
</dbReference>
<feature type="domain" description="C2" evidence="3">
    <location>
        <begin position="1431"/>
        <end position="1507"/>
    </location>
</feature>
<dbReference type="InterPro" id="IPR000008">
    <property type="entry name" value="C2_dom"/>
</dbReference>
<keyword evidence="1" id="KW-0443">Lipid metabolism</keyword>
<evidence type="ECO:0000256" key="2">
    <source>
        <dbReference type="PROSITE-ProRule" id="PRU01161"/>
    </source>
</evidence>
<dbReference type="GO" id="GO:0043531">
    <property type="term" value="F:ADP binding"/>
    <property type="evidence" value="ECO:0007669"/>
    <property type="project" value="InterPro"/>
</dbReference>
<comment type="caution">
    <text evidence="5">The sequence shown here is derived from an EMBL/GenBank/DDBJ whole genome shotgun (WGS) entry which is preliminary data.</text>
</comment>
<dbReference type="InterPro" id="IPR035892">
    <property type="entry name" value="C2_domain_sf"/>
</dbReference>
<dbReference type="EMBL" id="CAJMWW010000214">
    <property type="protein sequence ID" value="CAE6457964.1"/>
    <property type="molecule type" value="Genomic_DNA"/>
</dbReference>
<evidence type="ECO:0000313" key="6">
    <source>
        <dbReference type="Proteomes" id="UP000663841"/>
    </source>
</evidence>
<protein>
    <submittedName>
        <fullName evidence="5">Uncharacterized protein</fullName>
    </submittedName>
</protein>
<name>A0A8H3BIN4_9AGAM</name>
<dbReference type="InterPro" id="IPR053137">
    <property type="entry name" value="NLR-like"/>
</dbReference>
<dbReference type="SUPFAM" id="SSF48452">
    <property type="entry name" value="TPR-like"/>
    <property type="match status" value="3"/>
</dbReference>
<gene>
    <name evidence="5" type="ORF">RDB_LOCUS143292</name>
</gene>
<evidence type="ECO:0000259" key="4">
    <source>
        <dbReference type="PROSITE" id="PS51635"/>
    </source>
</evidence>
<dbReference type="Gene3D" id="2.60.40.150">
    <property type="entry name" value="C2 domain"/>
    <property type="match status" value="1"/>
</dbReference>
<comment type="caution">
    <text evidence="2">Lacks conserved residue(s) required for the propagation of feature annotation.</text>
</comment>
<reference evidence="5" key="1">
    <citation type="submission" date="2021-01" db="EMBL/GenBank/DDBJ databases">
        <authorList>
            <person name="Kaushik A."/>
        </authorList>
    </citation>
    <scope>NUCLEOTIDE SEQUENCE</scope>
    <source>
        <strain evidence="5">AG3-T5</strain>
    </source>
</reference>
<dbReference type="Pfam" id="PF01734">
    <property type="entry name" value="Patatin"/>
    <property type="match status" value="1"/>
</dbReference>
<accession>A0A8H3BIN4</accession>
<dbReference type="InterPro" id="IPR027417">
    <property type="entry name" value="P-loop_NTPase"/>
</dbReference>
<feature type="domain" description="PNPLA" evidence="4">
    <location>
        <begin position="13"/>
        <end position="214"/>
    </location>
</feature>
<sequence length="1507" mass="169891">MSNEDESRGLNILCIDGGGARGLSSLIILREIMNRLNGLGDGNGELKPADCFDVIAGSGTGGLSACMLGRLRMPLDSAIEEYAKLIQDVFADKKIIRTNGPSAYKGSKLREVLQQIVSKFGKYGETMEEVGSPEDCKTIIFAMSKHNINAALPSMFRSYRVVANRGPDCSISDALCATMAHPDLFKDIEIKEGALRQSFISSDLGCSNPMAHVLAEVKRVYPGRHVSCILSIGAGHARTINIPDHGIPEQIFRTQDLAAMKDMATDSERVAEEMAIRFGSTNKVYFRFNVDQGIQDMKAGDWERLQDVIAHTKAYLFKIDTDQRIEDLVQVIKKQSDSLEVELIGQYFLQEFTSFLLRVWAVVDGQVQQRLRVRRPPRLRKCPAPTPVYTGRKDEAKQVIGCLLANGDECPICVIYGLGGSGKTQLALKVVEQTRNNWIEVLYIDGTSRETIESALEAFAGVKNIGHTYQDSIDWLESCLGRWLMIFDNVDEPSIGANLRRYLPAGTYGSVLITTRLTDLTFLARGAGSVCRMSPGMKPEESFALLTKVARLLDHCLPEPEMKAAIALMEDFGHLALAIVHAGAYLAHSPGLTISKYRTLFHAQRRRMLEEYSKLKVSVDDYTKTVYTTWEMCYSLLKQDTRPMLWLLAFLHHNSITEQIFERATINTQNPLARVSLLPPTETTTSAYHHVDKYLRQFLDPTGGWDGLQFLNVINEVVSYSLIDFDRMNDAYSIHILVQDWAKTKVEQEQELALECTATLLSLSIGFESSDDSPESKEFMVSLEMHLDCFLANRQITTRDYHRQFAKVYRELKRWQQVEDLEVKLYQEMNRALGEKHMYTLGCMIDLASTYLTQDLLDKAEELQRKVLDTQRELLGQDHPHTQRSITNLASIYLKQGRWDEAEKVQLLGLNSDVHLQPQSFRRPSQEVTHFQSSPGQQDLISEREFLNMLRGKANLALVYSNRGRLVEAEALQNEVLNAYQGKFTEEHSDTVTSMLNLISTYCQQNRWDESAKLCLRVVELQTRMFGEADPDTLKSMAKLAMIYSKQGQWAKAETSQQHVVNSYGQALGLEHPDTLKAMAELAVILSKQDDWAEAETLQHHVVKSYQQDLGPDHVDTLKAMSGLALIYSRQGIWTKAEILQRHVVKSYEGTFGATSPDTLKAMSKLAVIHSKQGHWTAASSLQESVLNAYFESPGIVHRDMVTVLAGLAVTQSRIRHGRQDQVIRLLSRCWERFKNDLDKHNTGNQISVVKYGVLNLGCGHLAKEEELGGRILDLNVRFLGEHMYNLDTVSDIEISILTLGYLEAYAWFLCNPKPSRFGLLDLSYIIPWAYFKYYQLAEAASPGWLEYLCGWCELWCMCVVIVGSIIIIRPYARYTYNYVVGIPILCDDEIYRQISDIYPNRKPHPRKKQVEVLLRSVRADVNKDVPAGIPVGRKSLNMAGSMQGAGSYSPPIGIIRLWIKCAKDVKNVEATLGGKSDPYVRVMLNAVTMARTEVKNNNLNPEWGQI</sequence>
<dbReference type="PROSITE" id="PS51635">
    <property type="entry name" value="PNPLA"/>
    <property type="match status" value="1"/>
</dbReference>
<dbReference type="SUPFAM" id="SSF52540">
    <property type="entry name" value="P-loop containing nucleoside triphosphate hydrolases"/>
    <property type="match status" value="1"/>
</dbReference>
<dbReference type="InterPro" id="IPR011990">
    <property type="entry name" value="TPR-like_helical_dom_sf"/>
</dbReference>
<dbReference type="Pfam" id="PF13374">
    <property type="entry name" value="TPR_10"/>
    <property type="match status" value="1"/>
</dbReference>
<dbReference type="GO" id="GO:0046486">
    <property type="term" value="P:glycerolipid metabolic process"/>
    <property type="evidence" value="ECO:0007669"/>
    <property type="project" value="UniProtKB-ARBA"/>
</dbReference>
<feature type="non-terminal residue" evidence="5">
    <location>
        <position position="1"/>
    </location>
</feature>
<dbReference type="Gene3D" id="3.40.1090.10">
    <property type="entry name" value="Cytosolic phospholipase A2 catalytic domain"/>
    <property type="match status" value="1"/>
</dbReference>
<dbReference type="Proteomes" id="UP000663841">
    <property type="component" value="Unassembled WGS sequence"/>
</dbReference>
<dbReference type="InterPro" id="IPR016035">
    <property type="entry name" value="Acyl_Trfase/lysoPLipase"/>
</dbReference>
<dbReference type="Pfam" id="PF00168">
    <property type="entry name" value="C2"/>
    <property type="match status" value="1"/>
</dbReference>
<dbReference type="PROSITE" id="PS50004">
    <property type="entry name" value="C2"/>
    <property type="match status" value="1"/>
</dbReference>
<dbReference type="PANTHER" id="PTHR46082">
    <property type="entry name" value="ATP/GTP-BINDING PROTEIN-RELATED"/>
    <property type="match status" value="1"/>
</dbReference>
<evidence type="ECO:0000259" key="3">
    <source>
        <dbReference type="PROSITE" id="PS50004"/>
    </source>
</evidence>
<feature type="short sequence motif" description="GXGXXG" evidence="2">
    <location>
        <begin position="17"/>
        <end position="22"/>
    </location>
</feature>
<dbReference type="Gene3D" id="3.40.50.300">
    <property type="entry name" value="P-loop containing nucleotide triphosphate hydrolases"/>
    <property type="match status" value="1"/>
</dbReference>
<dbReference type="InterPro" id="IPR002641">
    <property type="entry name" value="PNPLA_dom"/>
</dbReference>
<dbReference type="SUPFAM" id="SSF52151">
    <property type="entry name" value="FabD/lysophospholipase-like"/>
    <property type="match status" value="1"/>
</dbReference>
<dbReference type="InterPro" id="IPR002182">
    <property type="entry name" value="NB-ARC"/>
</dbReference>
<evidence type="ECO:0000256" key="1">
    <source>
        <dbReference type="ARBA" id="ARBA00023098"/>
    </source>
</evidence>
<dbReference type="Pfam" id="PF13424">
    <property type="entry name" value="TPR_12"/>
    <property type="match status" value="3"/>
</dbReference>
<dbReference type="Gene3D" id="1.25.40.10">
    <property type="entry name" value="Tetratricopeptide repeat domain"/>
    <property type="match status" value="3"/>
</dbReference>
<dbReference type="Pfam" id="PF00931">
    <property type="entry name" value="NB-ARC"/>
    <property type="match status" value="1"/>
</dbReference>
<organism evidence="5 6">
    <name type="scientific">Rhizoctonia solani</name>
    <dbReference type="NCBI Taxonomy" id="456999"/>
    <lineage>
        <taxon>Eukaryota</taxon>
        <taxon>Fungi</taxon>
        <taxon>Dikarya</taxon>
        <taxon>Basidiomycota</taxon>
        <taxon>Agaricomycotina</taxon>
        <taxon>Agaricomycetes</taxon>
        <taxon>Cantharellales</taxon>
        <taxon>Ceratobasidiaceae</taxon>
        <taxon>Rhizoctonia</taxon>
    </lineage>
</organism>
<proteinExistence type="predicted"/>
<dbReference type="PANTHER" id="PTHR46082:SF11">
    <property type="entry name" value="AAA+ ATPASE DOMAIN-CONTAINING PROTEIN-RELATED"/>
    <property type="match status" value="1"/>
</dbReference>